<dbReference type="PANTHER" id="PTHR30344">
    <property type="entry name" value="6-PHOSPHOGLUCONOLACTONASE-RELATED"/>
    <property type="match status" value="1"/>
</dbReference>
<dbReference type="InterPro" id="IPR015943">
    <property type="entry name" value="WD40/YVTN_repeat-like_dom_sf"/>
</dbReference>
<comment type="caution">
    <text evidence="3">The sequence shown here is derived from an EMBL/GenBank/DDBJ whole genome shotgun (WGS) entry which is preliminary data.</text>
</comment>
<proteinExistence type="inferred from homology"/>
<keyword evidence="2" id="KW-0119">Carbohydrate metabolism</keyword>
<gene>
    <name evidence="3" type="ORF">FRUB_04988</name>
</gene>
<evidence type="ECO:0000313" key="4">
    <source>
        <dbReference type="Proteomes" id="UP000214646"/>
    </source>
</evidence>
<dbReference type="OrthoDB" id="9790815at2"/>
<dbReference type="InterPro" id="IPR011048">
    <property type="entry name" value="Haem_d1_sf"/>
</dbReference>
<organism evidence="3 4">
    <name type="scientific">Fimbriiglobus ruber</name>
    <dbReference type="NCBI Taxonomy" id="1908690"/>
    <lineage>
        <taxon>Bacteria</taxon>
        <taxon>Pseudomonadati</taxon>
        <taxon>Planctomycetota</taxon>
        <taxon>Planctomycetia</taxon>
        <taxon>Gemmatales</taxon>
        <taxon>Gemmataceae</taxon>
        <taxon>Fimbriiglobus</taxon>
    </lineage>
</organism>
<dbReference type="Proteomes" id="UP000214646">
    <property type="component" value="Unassembled WGS sequence"/>
</dbReference>
<dbReference type="FunFam" id="2.130.10.10:FF:000306">
    <property type="entry name" value="3-carboxymuconate cyclase"/>
    <property type="match status" value="1"/>
</dbReference>
<dbReference type="InterPro" id="IPR019405">
    <property type="entry name" value="Lactonase_7-beta_prop"/>
</dbReference>
<dbReference type="Pfam" id="PF10282">
    <property type="entry name" value="Lactonase"/>
    <property type="match status" value="1"/>
</dbReference>
<evidence type="ECO:0000256" key="1">
    <source>
        <dbReference type="ARBA" id="ARBA00005564"/>
    </source>
</evidence>
<reference evidence="4" key="1">
    <citation type="submission" date="2017-06" db="EMBL/GenBank/DDBJ databases">
        <title>Genome analysis of Fimbriiglobus ruber SP5, the first member of the order Planctomycetales with confirmed chitinolytic capability.</title>
        <authorList>
            <person name="Ravin N.V."/>
            <person name="Rakitin A.L."/>
            <person name="Ivanova A.A."/>
            <person name="Beletsky A.V."/>
            <person name="Kulichevskaya I.S."/>
            <person name="Mardanov A.V."/>
            <person name="Dedysh S.N."/>
        </authorList>
    </citation>
    <scope>NUCLEOTIDE SEQUENCE [LARGE SCALE GENOMIC DNA]</scope>
    <source>
        <strain evidence="4">SP5</strain>
    </source>
</reference>
<evidence type="ECO:0000313" key="3">
    <source>
        <dbReference type="EMBL" id="OWK41096.1"/>
    </source>
</evidence>
<dbReference type="RefSeq" id="WP_088256049.1">
    <property type="nucleotide sequence ID" value="NZ_NIDE01000007.1"/>
</dbReference>
<comment type="similarity">
    <text evidence="1">Belongs to the cycloisomerase 2 family.</text>
</comment>
<dbReference type="Gene3D" id="2.130.10.10">
    <property type="entry name" value="YVTN repeat-like/Quinoprotein amine dehydrogenase"/>
    <property type="match status" value="1"/>
</dbReference>
<dbReference type="GO" id="GO:0017057">
    <property type="term" value="F:6-phosphogluconolactonase activity"/>
    <property type="evidence" value="ECO:0007669"/>
    <property type="project" value="TreeGrafter"/>
</dbReference>
<protein>
    <submittedName>
        <fullName evidence="3">6-phosphogluconolactonase</fullName>
    </submittedName>
</protein>
<sequence>MTVDRRVLAFVLAAFVTIIAQIPTFASDPLVFVTAFAPGEQGGIHAYEFDTKAGKLKPVRHTAGVENPFFLALSPNKKFLYSIHAKQFGGKENEQVAAYEVIGRTGELKLLNRQSAEGTAACYLDVDKTGRAVLVANYSSGSVASLPVKVDGSLGEKASFFQYKGSSVNPRRQKEPHAHCFVVSPDNRYAFAADLGTDQILSYKLDPAAAKLTPNDPPFVKAPAGAGPRHLTFHPNGKWVYVINELLNSVTAFDYDTAAGKLTEKQTIPTLPDDFKGTSYCADLKITPDGKFLYGTNRGHDSVAAYSIGDDGRLSLVAIEPSLGKGPQNLAITPDGAWLLCANMPGNNVAVFRIDAGTGRLKPTGEPVSQPSPSCIMLLP</sequence>
<dbReference type="AlphaFoldDB" id="A0A225DU17"/>
<dbReference type="EMBL" id="NIDE01000007">
    <property type="protein sequence ID" value="OWK41096.1"/>
    <property type="molecule type" value="Genomic_DNA"/>
</dbReference>
<dbReference type="GO" id="GO:0006006">
    <property type="term" value="P:glucose metabolic process"/>
    <property type="evidence" value="ECO:0007669"/>
    <property type="project" value="UniProtKB-KW"/>
</dbReference>
<keyword evidence="2" id="KW-0313">Glucose metabolism</keyword>
<accession>A0A225DU17</accession>
<name>A0A225DU17_9BACT</name>
<dbReference type="PANTHER" id="PTHR30344:SF1">
    <property type="entry name" value="6-PHOSPHOGLUCONOLACTONASE"/>
    <property type="match status" value="1"/>
</dbReference>
<dbReference type="GO" id="GO:0005829">
    <property type="term" value="C:cytosol"/>
    <property type="evidence" value="ECO:0007669"/>
    <property type="project" value="TreeGrafter"/>
</dbReference>
<keyword evidence="4" id="KW-1185">Reference proteome</keyword>
<dbReference type="SUPFAM" id="SSF51004">
    <property type="entry name" value="C-terminal (heme d1) domain of cytochrome cd1-nitrite reductase"/>
    <property type="match status" value="1"/>
</dbReference>
<dbReference type="InterPro" id="IPR050282">
    <property type="entry name" value="Cycloisomerase_2"/>
</dbReference>
<evidence type="ECO:0000256" key="2">
    <source>
        <dbReference type="ARBA" id="ARBA00022526"/>
    </source>
</evidence>